<evidence type="ECO:0000259" key="6">
    <source>
        <dbReference type="Pfam" id="PF04542"/>
    </source>
</evidence>
<gene>
    <name evidence="8" type="ORF">ACFO4O_07000</name>
</gene>
<dbReference type="Pfam" id="PF04542">
    <property type="entry name" value="Sigma70_r2"/>
    <property type="match status" value="1"/>
</dbReference>
<dbReference type="PANTHER" id="PTHR43133:SF8">
    <property type="entry name" value="RNA POLYMERASE SIGMA FACTOR HI_1459-RELATED"/>
    <property type="match status" value="1"/>
</dbReference>
<keyword evidence="9" id="KW-1185">Reference proteome</keyword>
<dbReference type="InterPro" id="IPR039425">
    <property type="entry name" value="RNA_pol_sigma-70-like"/>
</dbReference>
<dbReference type="InterPro" id="IPR014284">
    <property type="entry name" value="RNA_pol_sigma-70_dom"/>
</dbReference>
<feature type="domain" description="RNA polymerase sigma-70 region 2" evidence="6">
    <location>
        <begin position="24"/>
        <end position="90"/>
    </location>
</feature>
<evidence type="ECO:0000313" key="9">
    <source>
        <dbReference type="Proteomes" id="UP001595897"/>
    </source>
</evidence>
<dbReference type="InterPro" id="IPR013325">
    <property type="entry name" value="RNA_pol_sigma_r2"/>
</dbReference>
<dbReference type="InterPro" id="IPR036388">
    <property type="entry name" value="WH-like_DNA-bd_sf"/>
</dbReference>
<keyword evidence="4" id="KW-0238">DNA-binding</keyword>
<dbReference type="RefSeq" id="WP_382406848.1">
    <property type="nucleotide sequence ID" value="NZ_JBHSGU010000002.1"/>
</dbReference>
<keyword evidence="2" id="KW-0805">Transcription regulation</keyword>
<evidence type="ECO:0000256" key="1">
    <source>
        <dbReference type="ARBA" id="ARBA00010641"/>
    </source>
</evidence>
<comment type="caution">
    <text evidence="8">The sequence shown here is derived from an EMBL/GenBank/DDBJ whole genome shotgun (WGS) entry which is preliminary data.</text>
</comment>
<dbReference type="Proteomes" id="UP001595897">
    <property type="component" value="Unassembled WGS sequence"/>
</dbReference>
<dbReference type="InterPro" id="IPR013249">
    <property type="entry name" value="RNA_pol_sigma70_r4_t2"/>
</dbReference>
<dbReference type="SUPFAM" id="SSF88659">
    <property type="entry name" value="Sigma3 and sigma4 domains of RNA polymerase sigma factors"/>
    <property type="match status" value="1"/>
</dbReference>
<evidence type="ECO:0000256" key="4">
    <source>
        <dbReference type="ARBA" id="ARBA00023125"/>
    </source>
</evidence>
<feature type="domain" description="RNA polymerase sigma factor 70 region 4 type 2" evidence="7">
    <location>
        <begin position="158"/>
        <end position="207"/>
    </location>
</feature>
<evidence type="ECO:0000256" key="2">
    <source>
        <dbReference type="ARBA" id="ARBA00023015"/>
    </source>
</evidence>
<proteinExistence type="inferred from homology"/>
<keyword evidence="5" id="KW-0804">Transcription</keyword>
<dbReference type="Gene3D" id="1.10.10.10">
    <property type="entry name" value="Winged helix-like DNA-binding domain superfamily/Winged helix DNA-binding domain"/>
    <property type="match status" value="1"/>
</dbReference>
<dbReference type="InterPro" id="IPR013324">
    <property type="entry name" value="RNA_pol_sigma_r3/r4-like"/>
</dbReference>
<dbReference type="PANTHER" id="PTHR43133">
    <property type="entry name" value="RNA POLYMERASE ECF-TYPE SIGMA FACTO"/>
    <property type="match status" value="1"/>
</dbReference>
<evidence type="ECO:0000256" key="3">
    <source>
        <dbReference type="ARBA" id="ARBA00023082"/>
    </source>
</evidence>
<name>A0ABV9LW94_9ALTE</name>
<protein>
    <submittedName>
        <fullName evidence="8">Sigma-70 family RNA polymerase sigma factor</fullName>
    </submittedName>
</protein>
<dbReference type="SUPFAM" id="SSF88946">
    <property type="entry name" value="Sigma2 domain of RNA polymerase sigma factors"/>
    <property type="match status" value="1"/>
</dbReference>
<comment type="similarity">
    <text evidence="1">Belongs to the sigma-70 factor family. ECF subfamily.</text>
</comment>
<dbReference type="Gene3D" id="1.10.1740.10">
    <property type="match status" value="1"/>
</dbReference>
<sequence length="238" mass="26973">MKQVSNEDLMLQYKGGNFAAFEQLYAKNKGPLYRYLRRQLHNKNLVDDMFQDVWGKVVSHAHSYEASAKFTTWLFTIARHKLIDHIRHLKSVPKAHLPSNHVTNHSADGATDHASDAYHDNCDDGFFNFQSEHEHEHANNRDLGSTPESAFEQRAQKEAILQCLNQLPKHQLDCFLLKEEAALTAADIAVVVDASLEAVKSRFRAAYSNLRACLARKLDISGLVQPVADANLKRQSHE</sequence>
<evidence type="ECO:0000259" key="7">
    <source>
        <dbReference type="Pfam" id="PF08281"/>
    </source>
</evidence>
<dbReference type="InterPro" id="IPR007627">
    <property type="entry name" value="RNA_pol_sigma70_r2"/>
</dbReference>
<evidence type="ECO:0000256" key="5">
    <source>
        <dbReference type="ARBA" id="ARBA00023163"/>
    </source>
</evidence>
<dbReference type="EMBL" id="JBHSGU010000002">
    <property type="protein sequence ID" value="MFC4699895.1"/>
    <property type="molecule type" value="Genomic_DNA"/>
</dbReference>
<keyword evidence="3" id="KW-0731">Sigma factor</keyword>
<dbReference type="NCBIfam" id="TIGR02937">
    <property type="entry name" value="sigma70-ECF"/>
    <property type="match status" value="1"/>
</dbReference>
<dbReference type="Pfam" id="PF08281">
    <property type="entry name" value="Sigma70_r4_2"/>
    <property type="match status" value="1"/>
</dbReference>
<accession>A0ABV9LW94</accession>
<reference evidence="9" key="1">
    <citation type="journal article" date="2019" name="Int. J. Syst. Evol. Microbiol.">
        <title>The Global Catalogue of Microorganisms (GCM) 10K type strain sequencing project: providing services to taxonomists for standard genome sequencing and annotation.</title>
        <authorList>
            <consortium name="The Broad Institute Genomics Platform"/>
            <consortium name="The Broad Institute Genome Sequencing Center for Infectious Disease"/>
            <person name="Wu L."/>
            <person name="Ma J."/>
        </authorList>
    </citation>
    <scope>NUCLEOTIDE SEQUENCE [LARGE SCALE GENOMIC DNA]</scope>
    <source>
        <strain evidence="9">KACC 12507</strain>
    </source>
</reference>
<organism evidence="8 9">
    <name type="scientific">Glaciecola siphonariae</name>
    <dbReference type="NCBI Taxonomy" id="521012"/>
    <lineage>
        <taxon>Bacteria</taxon>
        <taxon>Pseudomonadati</taxon>
        <taxon>Pseudomonadota</taxon>
        <taxon>Gammaproteobacteria</taxon>
        <taxon>Alteromonadales</taxon>
        <taxon>Alteromonadaceae</taxon>
        <taxon>Glaciecola</taxon>
    </lineage>
</organism>
<evidence type="ECO:0000313" key="8">
    <source>
        <dbReference type="EMBL" id="MFC4699895.1"/>
    </source>
</evidence>